<accession>A0ABM9XH68</accession>
<dbReference type="Proteomes" id="UP000003394">
    <property type="component" value="Unassembled WGS sequence"/>
</dbReference>
<keyword evidence="2" id="KW-1185">Reference proteome</keyword>
<protein>
    <submittedName>
        <fullName evidence="1">Isopropylmalate isomerase large subunit</fullName>
    </submittedName>
</protein>
<evidence type="ECO:0000313" key="2">
    <source>
        <dbReference type="Proteomes" id="UP000003394"/>
    </source>
</evidence>
<organism evidence="1 2">
    <name type="scientific">Actinobacillus minor 202</name>
    <dbReference type="NCBI Taxonomy" id="591023"/>
    <lineage>
        <taxon>Bacteria</taxon>
        <taxon>Pseudomonadati</taxon>
        <taxon>Pseudomonadota</taxon>
        <taxon>Gammaproteobacteria</taxon>
        <taxon>Pasteurellales</taxon>
        <taxon>Pasteurellaceae</taxon>
        <taxon>Actinobacillus</taxon>
    </lineage>
</organism>
<keyword evidence="1" id="KW-0413">Isomerase</keyword>
<dbReference type="GO" id="GO:0016853">
    <property type="term" value="F:isomerase activity"/>
    <property type="evidence" value="ECO:0007669"/>
    <property type="project" value="UniProtKB-KW"/>
</dbReference>
<evidence type="ECO:0000313" key="1">
    <source>
        <dbReference type="EMBL" id="EEF15502.1"/>
    </source>
</evidence>
<gene>
    <name evidence="1" type="primary">leuC</name>
    <name evidence="1" type="ORF">AM202_0707</name>
</gene>
<sequence length="17" mass="1835">AAAVFGKFVDIRNVTLN</sequence>
<feature type="non-terminal residue" evidence="1">
    <location>
        <position position="1"/>
    </location>
</feature>
<dbReference type="EMBL" id="ACFT01000034">
    <property type="protein sequence ID" value="EEF15502.1"/>
    <property type="molecule type" value="Genomic_DNA"/>
</dbReference>
<comment type="caution">
    <text evidence="1">The sequence shown here is derived from an EMBL/GenBank/DDBJ whole genome shotgun (WGS) entry which is preliminary data.</text>
</comment>
<name>A0ABM9XH68_9PAST</name>
<reference evidence="1 2" key="1">
    <citation type="journal article" date="2010" name="Vet. Microbiol.">
        <title>Production of haemolysins by strains of the Actinobacillus minor/porcitonsillarum complex.</title>
        <authorList>
            <person name="Arya G."/>
            <person name="Niven D.F."/>
        </authorList>
    </citation>
    <scope>NUCLEOTIDE SEQUENCE [LARGE SCALE GENOMIC DNA]</scope>
    <source>
        <strain evidence="2">strain 202</strain>
    </source>
</reference>
<proteinExistence type="predicted"/>